<keyword evidence="1" id="KW-0175">Coiled coil</keyword>
<feature type="transmembrane region" description="Helical" evidence="2">
    <location>
        <begin position="20"/>
        <end position="42"/>
    </location>
</feature>
<name>A0ABU7J2I7_9GAMM</name>
<evidence type="ECO:0000313" key="3">
    <source>
        <dbReference type="EMBL" id="MEE2000714.1"/>
    </source>
</evidence>
<feature type="coiled-coil region" evidence="1">
    <location>
        <begin position="46"/>
        <end position="73"/>
    </location>
</feature>
<evidence type="ECO:0000313" key="4">
    <source>
        <dbReference type="Proteomes" id="UP001336314"/>
    </source>
</evidence>
<keyword evidence="2" id="KW-1133">Transmembrane helix</keyword>
<dbReference type="Proteomes" id="UP001336314">
    <property type="component" value="Unassembled WGS sequence"/>
</dbReference>
<accession>A0ABU7J2I7</accession>
<comment type="caution">
    <text evidence="3">The sequence shown here is derived from an EMBL/GenBank/DDBJ whole genome shotgun (WGS) entry which is preliminary data.</text>
</comment>
<organism evidence="3 4">
    <name type="scientific">Alkalimonas cellulosilytica</name>
    <dbReference type="NCBI Taxonomy" id="3058395"/>
    <lineage>
        <taxon>Bacteria</taxon>
        <taxon>Pseudomonadati</taxon>
        <taxon>Pseudomonadota</taxon>
        <taxon>Gammaproteobacteria</taxon>
        <taxon>Alkalimonas</taxon>
    </lineage>
</organism>
<dbReference type="PROSITE" id="PS51257">
    <property type="entry name" value="PROKAR_LIPOPROTEIN"/>
    <property type="match status" value="1"/>
</dbReference>
<evidence type="ECO:0000256" key="1">
    <source>
        <dbReference type="SAM" id="Coils"/>
    </source>
</evidence>
<protein>
    <recommendedName>
        <fullName evidence="5">Fimbrial assembly family protein</fullName>
    </recommendedName>
</protein>
<reference evidence="3 4" key="1">
    <citation type="submission" date="2023-07" db="EMBL/GenBank/DDBJ databases">
        <title>Alkalimonas sp., MEB108 novel, alkaliphilic bacterium isolated from Lonar Lake, India.</title>
        <authorList>
            <person name="Joshi A."/>
            <person name="Thite S."/>
        </authorList>
    </citation>
    <scope>NUCLEOTIDE SEQUENCE [LARGE SCALE GENOMIC DNA]</scope>
    <source>
        <strain evidence="3 4">MEB108</strain>
    </source>
</reference>
<dbReference type="EMBL" id="JAUHLI010000004">
    <property type="protein sequence ID" value="MEE2000714.1"/>
    <property type="molecule type" value="Genomic_DNA"/>
</dbReference>
<dbReference type="RefSeq" id="WP_330127855.1">
    <property type="nucleotide sequence ID" value="NZ_JAUHLI010000004.1"/>
</dbReference>
<gene>
    <name evidence="3" type="ORF">QWY20_04560</name>
</gene>
<evidence type="ECO:0000256" key="2">
    <source>
        <dbReference type="SAM" id="Phobius"/>
    </source>
</evidence>
<proteinExistence type="predicted"/>
<sequence>MKTQVNLFEPSLLPVAEQWSLPQLSVLLCGCAAALVLLWGGLSYQQKQLDTRLQQAQLQLTQQLQQQEQFQQLLQQRTASNELLQTQSRLQMRIQRIERIDLLLQQQTQPQVRYSEVLTHLITADAPELWLSDFQLQQQRSSFSGYTLRSAEVPRWLSRLAVHPYFRGQSFQRLTMDHADEDGLLLFRVDALPGSGS</sequence>
<keyword evidence="2" id="KW-0472">Membrane</keyword>
<keyword evidence="2" id="KW-0812">Transmembrane</keyword>
<keyword evidence="4" id="KW-1185">Reference proteome</keyword>
<evidence type="ECO:0008006" key="5">
    <source>
        <dbReference type="Google" id="ProtNLM"/>
    </source>
</evidence>